<proteinExistence type="predicted"/>
<name>A0A6F8XL09_9ACTN</name>
<dbReference type="AlphaFoldDB" id="A0A6F8XL09"/>
<evidence type="ECO:0000313" key="2">
    <source>
        <dbReference type="EMBL" id="BCB74478.1"/>
    </source>
</evidence>
<evidence type="ECO:0000313" key="3">
    <source>
        <dbReference type="Proteomes" id="UP000502508"/>
    </source>
</evidence>
<evidence type="ECO:0000256" key="1">
    <source>
        <dbReference type="SAM" id="MobiDB-lite"/>
    </source>
</evidence>
<dbReference type="KEGG" id="pfla:Pflav_008880"/>
<protein>
    <submittedName>
        <fullName evidence="2">Uncharacterized protein</fullName>
    </submittedName>
</protein>
<keyword evidence="3" id="KW-1185">Reference proteome</keyword>
<dbReference type="EMBL" id="AP022870">
    <property type="protein sequence ID" value="BCB74478.1"/>
    <property type="molecule type" value="Genomic_DNA"/>
</dbReference>
<gene>
    <name evidence="2" type="ORF">Pflav_008880</name>
</gene>
<sequence>MVDHAIWKDERAGSSGGQVRPTIVFDVGGPPPVKNEALSLFAANHGQRQRVEHLLVAAAAAAKRVGWVSVRDSVELDVTVRSPSRRPSGDATNFLGGIADVLQGRKASHRIDLSHLGELAGFALFDDDSQIQEVAYRVVQDSAPSYTVQVTLR</sequence>
<reference evidence="2 3" key="2">
    <citation type="submission" date="2020-03" db="EMBL/GenBank/DDBJ databases">
        <authorList>
            <person name="Ichikawa N."/>
            <person name="Kimura A."/>
            <person name="Kitahashi Y."/>
            <person name="Uohara A."/>
        </authorList>
    </citation>
    <scope>NUCLEOTIDE SEQUENCE [LARGE SCALE GENOMIC DNA]</scope>
    <source>
        <strain evidence="2 3">NBRC 107702</strain>
    </source>
</reference>
<accession>A0A6F8XL09</accession>
<reference evidence="2 3" key="1">
    <citation type="submission" date="2020-03" db="EMBL/GenBank/DDBJ databases">
        <title>Whole genome shotgun sequence of Phytohabitans flavus NBRC 107702.</title>
        <authorList>
            <person name="Komaki H."/>
            <person name="Tamura T."/>
        </authorList>
    </citation>
    <scope>NUCLEOTIDE SEQUENCE [LARGE SCALE GENOMIC DNA]</scope>
    <source>
        <strain evidence="2 3">NBRC 107702</strain>
    </source>
</reference>
<dbReference type="Proteomes" id="UP000502508">
    <property type="component" value="Chromosome"/>
</dbReference>
<feature type="compositionally biased region" description="Basic and acidic residues" evidence="1">
    <location>
        <begin position="1"/>
        <end position="12"/>
    </location>
</feature>
<organism evidence="2 3">
    <name type="scientific">Phytohabitans flavus</name>
    <dbReference type="NCBI Taxonomy" id="1076124"/>
    <lineage>
        <taxon>Bacteria</taxon>
        <taxon>Bacillati</taxon>
        <taxon>Actinomycetota</taxon>
        <taxon>Actinomycetes</taxon>
        <taxon>Micromonosporales</taxon>
        <taxon>Micromonosporaceae</taxon>
    </lineage>
</organism>
<feature type="region of interest" description="Disordered" evidence="1">
    <location>
        <begin position="1"/>
        <end position="21"/>
    </location>
</feature>